<evidence type="ECO:0008006" key="5">
    <source>
        <dbReference type="Google" id="ProtNLM"/>
    </source>
</evidence>
<name>A0ABV9TEZ3_9MICC</name>
<feature type="region of interest" description="Disordered" evidence="1">
    <location>
        <begin position="29"/>
        <end position="100"/>
    </location>
</feature>
<protein>
    <recommendedName>
        <fullName evidence="5">DUF4352 domain-containing protein</fullName>
    </recommendedName>
</protein>
<reference evidence="4" key="1">
    <citation type="journal article" date="2019" name="Int. J. Syst. Evol. Microbiol.">
        <title>The Global Catalogue of Microorganisms (GCM) 10K type strain sequencing project: providing services to taxonomists for standard genome sequencing and annotation.</title>
        <authorList>
            <consortium name="The Broad Institute Genomics Platform"/>
            <consortium name="The Broad Institute Genome Sequencing Center for Infectious Disease"/>
            <person name="Wu L."/>
            <person name="Ma J."/>
        </authorList>
    </citation>
    <scope>NUCLEOTIDE SEQUENCE [LARGE SCALE GENOMIC DNA]</scope>
    <source>
        <strain evidence="4">CGMCC 4.6946</strain>
    </source>
</reference>
<dbReference type="EMBL" id="JBHSIW010000002">
    <property type="protein sequence ID" value="MFC4902046.1"/>
    <property type="molecule type" value="Genomic_DNA"/>
</dbReference>
<feature type="region of interest" description="Disordered" evidence="1">
    <location>
        <begin position="114"/>
        <end position="141"/>
    </location>
</feature>
<sequence>MTALFLPSRGRRAGTVCAALLALALTGCSEDPGDPASPTAATSAGTSGAETSGAATSGAADPGAAASGAASDPAASGTPEPGTAGQESPAPSGNDVAPYDDTATRDAAAAFGTTQQLTGSLAGTVEGPRPATTGQRPVRAAPGTPVQVFTVTLTNTGTDPVDAVPWSFPVAVVGDEPAVPAYDESLGVRMETFPTIAPGGSASLDVAFSAAPDADLAVRVFDNTTPDHYVEFTD</sequence>
<evidence type="ECO:0000256" key="1">
    <source>
        <dbReference type="SAM" id="MobiDB-lite"/>
    </source>
</evidence>
<comment type="caution">
    <text evidence="3">The sequence shown here is derived from an EMBL/GenBank/DDBJ whole genome shotgun (WGS) entry which is preliminary data.</text>
</comment>
<accession>A0ABV9TEZ3</accession>
<organism evidence="3 4">
    <name type="scientific">Kocuria oceani</name>
    <dbReference type="NCBI Taxonomy" id="988827"/>
    <lineage>
        <taxon>Bacteria</taxon>
        <taxon>Bacillati</taxon>
        <taxon>Actinomycetota</taxon>
        <taxon>Actinomycetes</taxon>
        <taxon>Micrococcales</taxon>
        <taxon>Micrococcaceae</taxon>
        <taxon>Kocuria</taxon>
    </lineage>
</organism>
<evidence type="ECO:0000313" key="4">
    <source>
        <dbReference type="Proteomes" id="UP001595797"/>
    </source>
</evidence>
<proteinExistence type="predicted"/>
<dbReference type="Proteomes" id="UP001595797">
    <property type="component" value="Unassembled WGS sequence"/>
</dbReference>
<keyword evidence="4" id="KW-1185">Reference proteome</keyword>
<feature type="chain" id="PRO_5046280814" description="DUF4352 domain-containing protein" evidence="2">
    <location>
        <begin position="19"/>
        <end position="234"/>
    </location>
</feature>
<dbReference type="RefSeq" id="WP_277552582.1">
    <property type="nucleotide sequence ID" value="NZ_JARAMH010000031.1"/>
</dbReference>
<feature type="compositionally biased region" description="Low complexity" evidence="1">
    <location>
        <begin position="34"/>
        <end position="79"/>
    </location>
</feature>
<keyword evidence="2" id="KW-0732">Signal</keyword>
<gene>
    <name evidence="3" type="ORF">ACFPCS_00515</name>
</gene>
<evidence type="ECO:0000256" key="2">
    <source>
        <dbReference type="SAM" id="SignalP"/>
    </source>
</evidence>
<feature type="signal peptide" evidence="2">
    <location>
        <begin position="1"/>
        <end position="18"/>
    </location>
</feature>
<evidence type="ECO:0000313" key="3">
    <source>
        <dbReference type="EMBL" id="MFC4902046.1"/>
    </source>
</evidence>